<gene>
    <name evidence="5" type="ORF">BT1A1_1653</name>
</gene>
<dbReference type="Pfam" id="PF02965">
    <property type="entry name" value="Met_synt_B12"/>
    <property type="match status" value="1"/>
</dbReference>
<organism evidence="5 6">
    <name type="scientific">Caldibacillus thermoamylovorans</name>
    <dbReference type="NCBI Taxonomy" id="35841"/>
    <lineage>
        <taxon>Bacteria</taxon>
        <taxon>Bacillati</taxon>
        <taxon>Bacillota</taxon>
        <taxon>Bacilli</taxon>
        <taxon>Bacillales</taxon>
        <taxon>Bacillaceae</taxon>
        <taxon>Caldibacillus</taxon>
    </lineage>
</organism>
<evidence type="ECO:0000256" key="3">
    <source>
        <dbReference type="PROSITE-ProRule" id="PRU00346"/>
    </source>
</evidence>
<dbReference type="GO" id="GO:0008705">
    <property type="term" value="F:methionine synthase activity"/>
    <property type="evidence" value="ECO:0007669"/>
    <property type="project" value="UniProtKB-EC"/>
</dbReference>
<sequence>MSEQTEDTPHDYIALFAVTAGENIRKLAIQFKEKGEFFKNHVIQAMALELAEGLAERTHQLIRDRWGFPDPLDFSMKDCFQAKYQGQRFSFGYPACPDLEDQAKLFKLLQPEKFGIQLTEGFMMEPEASVTAFVVAHPEARYFNVL</sequence>
<dbReference type="Gene3D" id="3.10.196.10">
    <property type="entry name" value="Vitamin B12-dependent methionine synthase, activation domain"/>
    <property type="match status" value="1"/>
</dbReference>
<keyword evidence="3 5" id="KW-0489">Methyltransferase</keyword>
<dbReference type="PROSITE" id="PS50974">
    <property type="entry name" value="ADOMET_ACTIVATION"/>
    <property type="match status" value="1"/>
</dbReference>
<dbReference type="InterPro" id="IPR037010">
    <property type="entry name" value="VitB12-dep_Met_synth_activ_sf"/>
</dbReference>
<keyword evidence="6" id="KW-1185">Reference proteome</keyword>
<evidence type="ECO:0000256" key="2">
    <source>
        <dbReference type="ARBA" id="ARBA00023285"/>
    </source>
</evidence>
<accession>A0A090ITU5</accession>
<keyword evidence="2" id="KW-0170">Cobalt</keyword>
<name>A0A090ITU5_9BACI</name>
<keyword evidence="1" id="KW-0479">Metal-binding</keyword>
<keyword evidence="3 5" id="KW-0808">Transferase</keyword>
<dbReference type="GO" id="GO:0032259">
    <property type="term" value="P:methylation"/>
    <property type="evidence" value="ECO:0007669"/>
    <property type="project" value="UniProtKB-KW"/>
</dbReference>
<protein>
    <submittedName>
        <fullName evidence="5">Methionine synthase</fullName>
        <ecNumber evidence="5">2.1.1.13</ecNumber>
    </submittedName>
</protein>
<dbReference type="GO" id="GO:0050667">
    <property type="term" value="P:homocysteine metabolic process"/>
    <property type="evidence" value="ECO:0007669"/>
    <property type="project" value="TreeGrafter"/>
</dbReference>
<dbReference type="InterPro" id="IPR050554">
    <property type="entry name" value="Met_Synthase/Corrinoid"/>
</dbReference>
<dbReference type="InterPro" id="IPR004223">
    <property type="entry name" value="VitB12-dep_Met_synth_activ_dom"/>
</dbReference>
<proteinExistence type="predicted"/>
<dbReference type="GO" id="GO:0046872">
    <property type="term" value="F:metal ion binding"/>
    <property type="evidence" value="ECO:0007669"/>
    <property type="project" value="UniProtKB-KW"/>
</dbReference>
<dbReference type="EC" id="2.1.1.13" evidence="5"/>
<evidence type="ECO:0000256" key="1">
    <source>
        <dbReference type="ARBA" id="ARBA00022723"/>
    </source>
</evidence>
<dbReference type="PANTHER" id="PTHR45833:SF1">
    <property type="entry name" value="METHIONINE SYNTHASE"/>
    <property type="match status" value="1"/>
</dbReference>
<dbReference type="GO" id="GO:0005829">
    <property type="term" value="C:cytosol"/>
    <property type="evidence" value="ECO:0007669"/>
    <property type="project" value="TreeGrafter"/>
</dbReference>
<dbReference type="Proteomes" id="UP000040576">
    <property type="component" value="Unassembled WGS sequence"/>
</dbReference>
<feature type="domain" description="AdoMet activation" evidence="4">
    <location>
        <begin position="1"/>
        <end position="146"/>
    </location>
</feature>
<dbReference type="PANTHER" id="PTHR45833">
    <property type="entry name" value="METHIONINE SYNTHASE"/>
    <property type="match status" value="1"/>
</dbReference>
<evidence type="ECO:0000313" key="5">
    <source>
        <dbReference type="EMBL" id="CEE01481.1"/>
    </source>
</evidence>
<reference evidence="5 6" key="1">
    <citation type="submission" date="2014-07" db="EMBL/GenBank/DDBJ databases">
        <authorList>
            <person name="Wibberg Daniel"/>
        </authorList>
    </citation>
    <scope>NUCLEOTIDE SEQUENCE [LARGE SCALE GENOMIC DNA]</scope>
</reference>
<dbReference type="GO" id="GO:0046653">
    <property type="term" value="P:tetrahydrofolate metabolic process"/>
    <property type="evidence" value="ECO:0007669"/>
    <property type="project" value="TreeGrafter"/>
</dbReference>
<evidence type="ECO:0000259" key="4">
    <source>
        <dbReference type="PROSITE" id="PS50974"/>
    </source>
</evidence>
<dbReference type="EMBL" id="CCRF01000047">
    <property type="protein sequence ID" value="CEE01481.1"/>
    <property type="molecule type" value="Genomic_DNA"/>
</dbReference>
<dbReference type="SUPFAM" id="SSF56507">
    <property type="entry name" value="Methionine synthase activation domain-like"/>
    <property type="match status" value="1"/>
</dbReference>
<evidence type="ECO:0000313" key="6">
    <source>
        <dbReference type="Proteomes" id="UP000040576"/>
    </source>
</evidence>
<dbReference type="AlphaFoldDB" id="A0A090ITU5"/>